<comment type="similarity">
    <text evidence="5">Belongs to the class-II pyridoxal-phosphate-dependent aminotransferase family. MalY/PatB cystathionine beta-lyase subfamily.</text>
</comment>
<evidence type="ECO:0000259" key="6">
    <source>
        <dbReference type="Pfam" id="PF00155"/>
    </source>
</evidence>
<proteinExistence type="inferred from homology"/>
<dbReference type="InterPro" id="IPR015421">
    <property type="entry name" value="PyrdxlP-dep_Trfase_major"/>
</dbReference>
<evidence type="ECO:0000256" key="3">
    <source>
        <dbReference type="ARBA" id="ARBA00022898"/>
    </source>
</evidence>
<keyword evidence="3" id="KW-0663">Pyridoxal phosphate</keyword>
<evidence type="ECO:0000313" key="8">
    <source>
        <dbReference type="Proteomes" id="UP001232973"/>
    </source>
</evidence>
<dbReference type="CDD" id="cd00609">
    <property type="entry name" value="AAT_like"/>
    <property type="match status" value="1"/>
</dbReference>
<evidence type="ECO:0000256" key="1">
    <source>
        <dbReference type="ARBA" id="ARBA00001933"/>
    </source>
</evidence>
<reference evidence="7 8" key="1">
    <citation type="submission" date="2023-07" db="EMBL/GenBank/DDBJ databases">
        <title>Genomic Encyclopedia of Type Strains, Phase IV (KMG-IV): sequencing the most valuable type-strain genomes for metagenomic binning, comparative biology and taxonomic classification.</title>
        <authorList>
            <person name="Goeker M."/>
        </authorList>
    </citation>
    <scope>NUCLEOTIDE SEQUENCE [LARGE SCALE GENOMIC DNA]</scope>
    <source>
        <strain evidence="7 8">DSM 4006</strain>
    </source>
</reference>
<dbReference type="PANTHER" id="PTHR43525">
    <property type="entry name" value="PROTEIN MALY"/>
    <property type="match status" value="1"/>
</dbReference>
<dbReference type="SUPFAM" id="SSF53383">
    <property type="entry name" value="PLP-dependent transferases"/>
    <property type="match status" value="1"/>
</dbReference>
<dbReference type="InterPro" id="IPR051798">
    <property type="entry name" value="Class-II_PLP-Dep_Aminotrans"/>
</dbReference>
<evidence type="ECO:0000256" key="2">
    <source>
        <dbReference type="ARBA" id="ARBA00012224"/>
    </source>
</evidence>
<name>A0ABT9XGB2_9BACL</name>
<dbReference type="InterPro" id="IPR015422">
    <property type="entry name" value="PyrdxlP-dep_Trfase_small"/>
</dbReference>
<dbReference type="EC" id="4.4.1.13" evidence="2"/>
<dbReference type="Proteomes" id="UP001232973">
    <property type="component" value="Unassembled WGS sequence"/>
</dbReference>
<dbReference type="Gene3D" id="3.90.1150.10">
    <property type="entry name" value="Aspartate Aminotransferase, domain 1"/>
    <property type="match status" value="1"/>
</dbReference>
<feature type="domain" description="Aminotransferase class I/classII large" evidence="6">
    <location>
        <begin position="33"/>
        <end position="383"/>
    </location>
</feature>
<dbReference type="PANTHER" id="PTHR43525:SF1">
    <property type="entry name" value="PROTEIN MALY"/>
    <property type="match status" value="1"/>
</dbReference>
<comment type="cofactor">
    <cofactor evidence="1">
        <name>pyridoxal 5'-phosphate</name>
        <dbReference type="ChEBI" id="CHEBI:597326"/>
    </cofactor>
</comment>
<evidence type="ECO:0000256" key="5">
    <source>
        <dbReference type="ARBA" id="ARBA00037974"/>
    </source>
</evidence>
<sequence>MTYSFDQVISREHSASAKWDGRKGKFGTEDVLPMWVADMDFASPPSVIEALARRVQHGVFGYTIRDKGYDDAIVGWFARRHQWAVEPAWVSHAPGVVPALNYLIQALTETGDGIIIQTPVYHPFARLIRSHHRTLIESPLLEREGRYEMDFDDFEQKAAAGAKLFILCSPHNPVGRVWTRAELERVGEICVRHGVTVIADEIHCDLVYTPHRHIPFASISDEFAMHAVTTVAPSKTFNIAGLNMAVVIAKNPGLRDAYRQMLALQSAASIPALGLEALKAAYNGGDEWLDALLDYLQGNLQLLKERLAPYAPKVKVVEPEGTYLVWLDFRGLGLAREELDKFIVHDAKVGLEPGHIYGQEGAGFQRINIGCPRALLVEGLDRLTAALDRRSSDNT</sequence>
<dbReference type="NCBIfam" id="TIGR04350">
    <property type="entry name" value="C_S_lyase_PatB"/>
    <property type="match status" value="1"/>
</dbReference>
<keyword evidence="8" id="KW-1185">Reference proteome</keyword>
<dbReference type="InterPro" id="IPR015424">
    <property type="entry name" value="PyrdxlP-dep_Trfase"/>
</dbReference>
<dbReference type="GO" id="GO:0047804">
    <property type="term" value="F:cysteine-S-conjugate beta-lyase activity"/>
    <property type="evidence" value="ECO:0007669"/>
    <property type="project" value="UniProtKB-EC"/>
</dbReference>
<protein>
    <recommendedName>
        <fullName evidence="2">cysteine-S-conjugate beta-lyase</fullName>
        <ecNumber evidence="2">4.4.1.13</ecNumber>
    </recommendedName>
</protein>
<gene>
    <name evidence="7" type="ORF">J2S03_001160</name>
</gene>
<evidence type="ECO:0000313" key="7">
    <source>
        <dbReference type="EMBL" id="MDQ0189340.1"/>
    </source>
</evidence>
<dbReference type="EMBL" id="JAUSTP010000006">
    <property type="protein sequence ID" value="MDQ0189340.1"/>
    <property type="molecule type" value="Genomic_DNA"/>
</dbReference>
<keyword evidence="4 7" id="KW-0456">Lyase</keyword>
<organism evidence="7 8">
    <name type="scientific">Alicyclobacillus cycloheptanicus</name>
    <dbReference type="NCBI Taxonomy" id="1457"/>
    <lineage>
        <taxon>Bacteria</taxon>
        <taxon>Bacillati</taxon>
        <taxon>Bacillota</taxon>
        <taxon>Bacilli</taxon>
        <taxon>Bacillales</taxon>
        <taxon>Alicyclobacillaceae</taxon>
        <taxon>Alicyclobacillus</taxon>
    </lineage>
</organism>
<dbReference type="Gene3D" id="3.40.640.10">
    <property type="entry name" value="Type I PLP-dependent aspartate aminotransferase-like (Major domain)"/>
    <property type="match status" value="1"/>
</dbReference>
<evidence type="ECO:0000256" key="4">
    <source>
        <dbReference type="ARBA" id="ARBA00023239"/>
    </source>
</evidence>
<accession>A0ABT9XGB2</accession>
<comment type="caution">
    <text evidence="7">The sequence shown here is derived from an EMBL/GenBank/DDBJ whole genome shotgun (WGS) entry which is preliminary data.</text>
</comment>
<dbReference type="InterPro" id="IPR027619">
    <property type="entry name" value="C-S_lyase_PatB-like"/>
</dbReference>
<dbReference type="RefSeq" id="WP_274456022.1">
    <property type="nucleotide sequence ID" value="NZ_CP067097.1"/>
</dbReference>
<dbReference type="Pfam" id="PF00155">
    <property type="entry name" value="Aminotran_1_2"/>
    <property type="match status" value="1"/>
</dbReference>
<dbReference type="InterPro" id="IPR004839">
    <property type="entry name" value="Aminotransferase_I/II_large"/>
</dbReference>